<evidence type="ECO:0000313" key="1">
    <source>
        <dbReference type="EMBL" id="OAB71297.1"/>
    </source>
</evidence>
<keyword evidence="2" id="KW-1185">Reference proteome</keyword>
<name>A0A167APZ1_9BACL</name>
<comment type="caution">
    <text evidence="1">The sequence shown here is derived from an EMBL/GenBank/DDBJ whole genome shotgun (WGS) entry which is preliminary data.</text>
</comment>
<protein>
    <submittedName>
        <fullName evidence="1">Uncharacterized protein</fullName>
    </submittedName>
</protein>
<dbReference type="AlphaFoldDB" id="A0A167APZ1"/>
<sequence length="60" mass="7018">MSKNEEEKDVQAAIKKLDLSKYSGLTKEKKALLKDHMGSATSKIDMNKVKEWWKYENRCL</sequence>
<proteinExistence type="predicted"/>
<dbReference type="KEGG" id="pcx:LPB68_17235"/>
<dbReference type="EMBL" id="LSFN01000041">
    <property type="protein sequence ID" value="OAB71297.1"/>
    <property type="molecule type" value="Genomic_DNA"/>
</dbReference>
<dbReference type="OrthoDB" id="9920036at2"/>
<dbReference type="RefSeq" id="WP_068661211.1">
    <property type="nucleotide sequence ID" value="NZ_CP017770.1"/>
</dbReference>
<evidence type="ECO:0000313" key="2">
    <source>
        <dbReference type="Proteomes" id="UP000077134"/>
    </source>
</evidence>
<organism evidence="1 2">
    <name type="scientific">Paenibacillus crassostreae</name>
    <dbReference type="NCBI Taxonomy" id="1763538"/>
    <lineage>
        <taxon>Bacteria</taxon>
        <taxon>Bacillati</taxon>
        <taxon>Bacillota</taxon>
        <taxon>Bacilli</taxon>
        <taxon>Bacillales</taxon>
        <taxon>Paenibacillaceae</taxon>
        <taxon>Paenibacillus</taxon>
    </lineage>
</organism>
<gene>
    <name evidence="1" type="ORF">PNBC_20105</name>
</gene>
<reference evidence="1 2" key="1">
    <citation type="submission" date="2016-02" db="EMBL/GenBank/DDBJ databases">
        <title>Paenibacillus sp. LPB0068, isolated from Crassostrea gigas.</title>
        <authorList>
            <person name="Shin S.-K."/>
            <person name="Yi H."/>
        </authorList>
    </citation>
    <scope>NUCLEOTIDE SEQUENCE [LARGE SCALE GENOMIC DNA]</scope>
    <source>
        <strain evidence="1 2">LPB0068</strain>
    </source>
</reference>
<dbReference type="Proteomes" id="UP000077134">
    <property type="component" value="Unassembled WGS sequence"/>
</dbReference>
<accession>A0A167APZ1</accession>